<dbReference type="Proteomes" id="UP001366060">
    <property type="component" value="Unassembled WGS sequence"/>
</dbReference>
<comment type="caution">
    <text evidence="2">The sequence shown here is derived from an EMBL/GenBank/DDBJ whole genome shotgun (WGS) entry which is preliminary data.</text>
</comment>
<reference evidence="2 3" key="1">
    <citation type="submission" date="2024-02" db="EMBL/GenBank/DDBJ databases">
        <title>Bacteria isolated from the canopy kelp, Nereocystis luetkeana.</title>
        <authorList>
            <person name="Pfister C.A."/>
            <person name="Younker I.T."/>
            <person name="Light S.H."/>
        </authorList>
    </citation>
    <scope>NUCLEOTIDE SEQUENCE [LARGE SCALE GENOMIC DNA]</scope>
    <source>
        <strain evidence="2 3">TI.2.07</strain>
    </source>
</reference>
<evidence type="ECO:0000313" key="2">
    <source>
        <dbReference type="EMBL" id="MEL0659823.1"/>
    </source>
</evidence>
<keyword evidence="3" id="KW-1185">Reference proteome</keyword>
<name>A0ABU9HD39_9GAMM</name>
<dbReference type="Pfam" id="PF13490">
    <property type="entry name" value="zf-HC2"/>
    <property type="match status" value="1"/>
</dbReference>
<dbReference type="InterPro" id="IPR027383">
    <property type="entry name" value="Znf_put"/>
</dbReference>
<evidence type="ECO:0000259" key="1">
    <source>
        <dbReference type="Pfam" id="PF13490"/>
    </source>
</evidence>
<gene>
    <name evidence="2" type="ORF">V6255_11810</name>
</gene>
<dbReference type="RefSeq" id="WP_341628344.1">
    <property type="nucleotide sequence ID" value="NZ_JBAKBA010000026.1"/>
</dbReference>
<organism evidence="2 3">
    <name type="scientific">Psychromonas arctica</name>
    <dbReference type="NCBI Taxonomy" id="168275"/>
    <lineage>
        <taxon>Bacteria</taxon>
        <taxon>Pseudomonadati</taxon>
        <taxon>Pseudomonadota</taxon>
        <taxon>Gammaproteobacteria</taxon>
        <taxon>Alteromonadales</taxon>
        <taxon>Psychromonadaceae</taxon>
        <taxon>Psychromonas</taxon>
    </lineage>
</organism>
<evidence type="ECO:0000313" key="3">
    <source>
        <dbReference type="Proteomes" id="UP001366060"/>
    </source>
</evidence>
<protein>
    <submittedName>
        <fullName evidence="2">Zf-HC2 domain-containing protein</fullName>
    </submittedName>
</protein>
<dbReference type="EMBL" id="JBAKBA010000026">
    <property type="protein sequence ID" value="MEL0659823.1"/>
    <property type="molecule type" value="Genomic_DNA"/>
</dbReference>
<proteinExistence type="predicted"/>
<feature type="domain" description="Putative zinc-finger" evidence="1">
    <location>
        <begin position="18"/>
        <end position="52"/>
    </location>
</feature>
<sequence>MNIEDKSSYPSQEHSISCESFDTFIVDYIDDNLQDNQKRIFIHHLNECPACRVYLKNYEYRIQLSKSIFANDTDKADIPNQLVEAILAAKKQS</sequence>
<accession>A0ABU9HD39</accession>